<dbReference type="GO" id="GO:0005765">
    <property type="term" value="C:lysosomal membrane"/>
    <property type="evidence" value="ECO:0007669"/>
    <property type="project" value="UniProtKB-SubCell"/>
</dbReference>
<feature type="transmembrane region" description="Helical" evidence="9">
    <location>
        <begin position="218"/>
        <end position="237"/>
    </location>
</feature>
<evidence type="ECO:0000313" key="10">
    <source>
        <dbReference type="EMBL" id="NDV35659.1"/>
    </source>
</evidence>
<name>A0A6B2LF13_9EUKA</name>
<organism evidence="10">
    <name type="scientific">Arcella intermedia</name>
    <dbReference type="NCBI Taxonomy" id="1963864"/>
    <lineage>
        <taxon>Eukaryota</taxon>
        <taxon>Amoebozoa</taxon>
        <taxon>Tubulinea</taxon>
        <taxon>Elardia</taxon>
        <taxon>Arcellinida</taxon>
        <taxon>Sphaerothecina</taxon>
        <taxon>Arcellidae</taxon>
        <taxon>Arcella</taxon>
    </lineage>
</organism>
<reference evidence="10" key="1">
    <citation type="journal article" date="2020" name="J. Eukaryot. Microbiol.">
        <title>De novo Sequencing, Assembly and Annotation of the Transcriptome for the Free-Living Testate Amoeba Arcella intermedia.</title>
        <authorList>
            <person name="Ribeiro G.M."/>
            <person name="Porfirio-Sousa A.L."/>
            <person name="Maurer-Alcala X.X."/>
            <person name="Katz L.A."/>
            <person name="Lahr D.J.G."/>
        </authorList>
    </citation>
    <scope>NUCLEOTIDE SEQUENCE</scope>
</reference>
<feature type="transmembrane region" description="Helical" evidence="9">
    <location>
        <begin position="36"/>
        <end position="57"/>
    </location>
</feature>
<evidence type="ECO:0000256" key="6">
    <source>
        <dbReference type="ARBA" id="ARBA00023136"/>
    </source>
</evidence>
<accession>A0A6B2LF13</accession>
<feature type="transmembrane region" description="Helical" evidence="9">
    <location>
        <begin position="6"/>
        <end position="24"/>
    </location>
</feature>
<evidence type="ECO:0000256" key="3">
    <source>
        <dbReference type="ARBA" id="ARBA00022692"/>
    </source>
</evidence>
<evidence type="ECO:0000256" key="2">
    <source>
        <dbReference type="ARBA" id="ARBA00022448"/>
    </source>
</evidence>
<keyword evidence="3 9" id="KW-0812">Transmembrane</keyword>
<dbReference type="NCBIfam" id="TIGR00951">
    <property type="entry name" value="2A43"/>
    <property type="match status" value="1"/>
</dbReference>
<sequence>MTVVSTVSTVVGWLYFVAWSFSFYPQIYENWRRKSVVGLSFDYLALNIVGWVAYSLFNCLIFWEPSIQAQYISVYGPPIPVQPNDIFFALHAFVMTSIIIVQCLSYERGNQKVAEITILLVSCVITASFIQLFLCIGYVLTWVDYLSYFSYVKVGVTFLKYVPQVYINYRRKSTEGWSIGNIILDTTGGVLSFLQIFLDGFGSGNWKVLEGGGAKLALAIVSLIFDFIFLIQHYCLYKEATYDTIEE</sequence>
<dbReference type="Gene3D" id="1.20.1280.290">
    <property type="match status" value="2"/>
</dbReference>
<dbReference type="EMBL" id="GIBP01006690">
    <property type="protein sequence ID" value="NDV35659.1"/>
    <property type="molecule type" value="Transcribed_RNA"/>
</dbReference>
<evidence type="ECO:0000256" key="4">
    <source>
        <dbReference type="ARBA" id="ARBA00022737"/>
    </source>
</evidence>
<keyword evidence="6 9" id="KW-0472">Membrane</keyword>
<dbReference type="InterPro" id="IPR005282">
    <property type="entry name" value="LC_transporter"/>
</dbReference>
<evidence type="ECO:0000256" key="1">
    <source>
        <dbReference type="ARBA" id="ARBA00004155"/>
    </source>
</evidence>
<keyword evidence="2" id="KW-0813">Transport</keyword>
<dbReference type="PANTHER" id="PTHR13131">
    <property type="entry name" value="CYSTINOSIN"/>
    <property type="match status" value="1"/>
</dbReference>
<evidence type="ECO:0000256" key="5">
    <source>
        <dbReference type="ARBA" id="ARBA00022989"/>
    </source>
</evidence>
<dbReference type="PANTHER" id="PTHR13131:SF5">
    <property type="entry name" value="CYSTINOSIN"/>
    <property type="match status" value="1"/>
</dbReference>
<evidence type="ECO:0000256" key="7">
    <source>
        <dbReference type="ARBA" id="ARBA00023228"/>
    </source>
</evidence>
<feature type="transmembrane region" description="Helical" evidence="9">
    <location>
        <begin position="118"/>
        <end position="140"/>
    </location>
</feature>
<dbReference type="AlphaFoldDB" id="A0A6B2LF13"/>
<keyword evidence="4" id="KW-0677">Repeat</keyword>
<keyword evidence="7" id="KW-0458">Lysosome</keyword>
<comment type="subcellular location">
    <subcellularLocation>
        <location evidence="1">Lysosome membrane</location>
        <topology evidence="1">Multi-pass membrane protein</topology>
    </subcellularLocation>
</comment>
<evidence type="ECO:0000256" key="8">
    <source>
        <dbReference type="ARBA" id="ARBA00074957"/>
    </source>
</evidence>
<dbReference type="InterPro" id="IPR006603">
    <property type="entry name" value="PQ-loop_rpt"/>
</dbReference>
<dbReference type="SMART" id="SM00679">
    <property type="entry name" value="CTNS"/>
    <property type="match status" value="2"/>
</dbReference>
<feature type="transmembrane region" description="Helical" evidence="9">
    <location>
        <begin position="179"/>
        <end position="198"/>
    </location>
</feature>
<feature type="transmembrane region" description="Helical" evidence="9">
    <location>
        <begin position="146"/>
        <end position="167"/>
    </location>
</feature>
<dbReference type="GO" id="GO:0015184">
    <property type="term" value="F:L-cystine transmembrane transporter activity"/>
    <property type="evidence" value="ECO:0007669"/>
    <property type="project" value="TreeGrafter"/>
</dbReference>
<dbReference type="FunFam" id="1.20.1280.290:FF:000018">
    <property type="entry name" value="Cystinosin homolog"/>
    <property type="match status" value="1"/>
</dbReference>
<keyword evidence="5 9" id="KW-1133">Transmembrane helix</keyword>
<feature type="transmembrane region" description="Helical" evidence="9">
    <location>
        <begin position="86"/>
        <end position="106"/>
    </location>
</feature>
<evidence type="ECO:0000256" key="9">
    <source>
        <dbReference type="SAM" id="Phobius"/>
    </source>
</evidence>
<dbReference type="Pfam" id="PF04193">
    <property type="entry name" value="PQ-loop"/>
    <property type="match status" value="2"/>
</dbReference>
<proteinExistence type="predicted"/>
<protein>
    <recommendedName>
        <fullName evidence="8">Cystinosin homolog</fullName>
    </recommendedName>
</protein>